<dbReference type="Gene3D" id="1.10.260.40">
    <property type="entry name" value="lambda repressor-like DNA-binding domains"/>
    <property type="match status" value="1"/>
</dbReference>
<name>A0A378NQY0_9FIRM</name>
<feature type="domain" description="HTH cro/C1-type" evidence="1">
    <location>
        <begin position="22"/>
        <end position="64"/>
    </location>
</feature>
<evidence type="ECO:0000259" key="1">
    <source>
        <dbReference type="PROSITE" id="PS50943"/>
    </source>
</evidence>
<dbReference type="Proteomes" id="UP000255234">
    <property type="component" value="Unassembled WGS sequence"/>
</dbReference>
<dbReference type="PROSITE" id="PS50943">
    <property type="entry name" value="HTH_CROC1"/>
    <property type="match status" value="1"/>
</dbReference>
<organism evidence="2 3">
    <name type="scientific">Megamonas hypermegale</name>
    <dbReference type="NCBI Taxonomy" id="158847"/>
    <lineage>
        <taxon>Bacteria</taxon>
        <taxon>Bacillati</taxon>
        <taxon>Bacillota</taxon>
        <taxon>Negativicutes</taxon>
        <taxon>Selenomonadales</taxon>
        <taxon>Selenomonadaceae</taxon>
        <taxon>Megamonas</taxon>
    </lineage>
</organism>
<dbReference type="SUPFAM" id="SSF47413">
    <property type="entry name" value="lambda repressor-like DNA-binding domains"/>
    <property type="match status" value="1"/>
</dbReference>
<gene>
    <name evidence="2" type="ORF">NCTC10571_00399</name>
</gene>
<dbReference type="Pfam" id="PF13443">
    <property type="entry name" value="HTH_26"/>
    <property type="match status" value="1"/>
</dbReference>
<dbReference type="InterPro" id="IPR001387">
    <property type="entry name" value="Cro/C1-type_HTH"/>
</dbReference>
<accession>A0A378NQY0</accession>
<dbReference type="InterPro" id="IPR010982">
    <property type="entry name" value="Lambda_DNA-bd_dom_sf"/>
</dbReference>
<dbReference type="GO" id="GO:0003677">
    <property type="term" value="F:DNA binding"/>
    <property type="evidence" value="ECO:0007669"/>
    <property type="project" value="InterPro"/>
</dbReference>
<evidence type="ECO:0000313" key="3">
    <source>
        <dbReference type="Proteomes" id="UP000255234"/>
    </source>
</evidence>
<proteinExistence type="predicted"/>
<sequence>MLVKLNKRHFDNAMAKKLFNPTDLAKQAGLSDATIGSIIKDNGFKSYNALGKVAKALDVEPIELIQDEA</sequence>
<protein>
    <recommendedName>
        <fullName evidence="1">HTH cro/C1-type domain-containing protein</fullName>
    </recommendedName>
</protein>
<dbReference type="CDD" id="cd00093">
    <property type="entry name" value="HTH_XRE"/>
    <property type="match status" value="1"/>
</dbReference>
<evidence type="ECO:0000313" key="2">
    <source>
        <dbReference type="EMBL" id="STY70276.1"/>
    </source>
</evidence>
<dbReference type="RefSeq" id="WP_115150973.1">
    <property type="nucleotide sequence ID" value="NZ_UGPP01000001.1"/>
</dbReference>
<reference evidence="2 3" key="1">
    <citation type="submission" date="2018-06" db="EMBL/GenBank/DDBJ databases">
        <authorList>
            <consortium name="Pathogen Informatics"/>
            <person name="Doyle S."/>
        </authorList>
    </citation>
    <scope>NUCLEOTIDE SEQUENCE [LARGE SCALE GENOMIC DNA]</scope>
    <source>
        <strain evidence="2 3">NCTC10571</strain>
    </source>
</reference>
<dbReference type="EMBL" id="UGPP01000001">
    <property type="protein sequence ID" value="STY70276.1"/>
    <property type="molecule type" value="Genomic_DNA"/>
</dbReference>
<dbReference type="AlphaFoldDB" id="A0A378NQY0"/>